<accession>A0A2N4TK01</accession>
<dbReference type="AlphaFoldDB" id="A0A2N4TK01"/>
<organism evidence="1 2">
    <name type="scientific">Ralstonia pickettii</name>
    <name type="common">Burkholderia pickettii</name>
    <dbReference type="NCBI Taxonomy" id="329"/>
    <lineage>
        <taxon>Bacteria</taxon>
        <taxon>Pseudomonadati</taxon>
        <taxon>Pseudomonadota</taxon>
        <taxon>Betaproteobacteria</taxon>
        <taxon>Burkholderiales</taxon>
        <taxon>Burkholderiaceae</taxon>
        <taxon>Ralstonia</taxon>
    </lineage>
</organism>
<dbReference type="Proteomes" id="UP000234456">
    <property type="component" value="Unassembled WGS sequence"/>
</dbReference>
<proteinExistence type="predicted"/>
<evidence type="ECO:0000313" key="1">
    <source>
        <dbReference type="EMBL" id="PLC40018.1"/>
    </source>
</evidence>
<sequence>MLTTDEVLDAFDAIGDSSMHNQVLKNELNQRGYEHDAVASAIEAAIAGAQLVMTPDGFVSRSSVSCVARFKLTTTEKSYLVHGNSDGSWVVAEYGDRVLAGAGVPHPSPMKVIKTGQSTTPGEIAVNVGTWARSQFGPDVLIESI</sequence>
<evidence type="ECO:0000313" key="2">
    <source>
        <dbReference type="Proteomes" id="UP000234456"/>
    </source>
</evidence>
<dbReference type="RefSeq" id="WP_102067629.1">
    <property type="nucleotide sequence ID" value="NZ_PKQE01000009.1"/>
</dbReference>
<gene>
    <name evidence="1" type="ORF">C0Q88_25325</name>
</gene>
<reference evidence="1 2" key="1">
    <citation type="submission" date="2017-12" db="EMBL/GenBank/DDBJ databases">
        <title>Draft genome sequence of Ralstonia pickettii 52.</title>
        <authorList>
            <person name="Zheng B."/>
        </authorList>
    </citation>
    <scope>NUCLEOTIDE SEQUENCE [LARGE SCALE GENOMIC DNA]</scope>
    <source>
        <strain evidence="1 2">52</strain>
    </source>
</reference>
<name>A0A2N4TK01_RALPI</name>
<protein>
    <submittedName>
        <fullName evidence="1">Uncharacterized protein</fullName>
    </submittedName>
</protein>
<dbReference type="EMBL" id="PKQE01000009">
    <property type="protein sequence ID" value="PLC40018.1"/>
    <property type="molecule type" value="Genomic_DNA"/>
</dbReference>
<comment type="caution">
    <text evidence="1">The sequence shown here is derived from an EMBL/GenBank/DDBJ whole genome shotgun (WGS) entry which is preliminary data.</text>
</comment>